<keyword evidence="1" id="KW-0732">Signal</keyword>
<accession>A0ABP1CJ04</accession>
<keyword evidence="3" id="KW-1185">Reference proteome</keyword>
<organism evidence="2 3">
    <name type="scientific">Somion occarium</name>
    <dbReference type="NCBI Taxonomy" id="3059160"/>
    <lineage>
        <taxon>Eukaryota</taxon>
        <taxon>Fungi</taxon>
        <taxon>Dikarya</taxon>
        <taxon>Basidiomycota</taxon>
        <taxon>Agaricomycotina</taxon>
        <taxon>Agaricomycetes</taxon>
        <taxon>Polyporales</taxon>
        <taxon>Cerrenaceae</taxon>
        <taxon>Somion</taxon>
    </lineage>
</organism>
<dbReference type="EMBL" id="OZ037944">
    <property type="protein sequence ID" value="CAL1695646.1"/>
    <property type="molecule type" value="Genomic_DNA"/>
</dbReference>
<protein>
    <submittedName>
        <fullName evidence="2">Uncharacterized protein</fullName>
    </submittedName>
</protein>
<reference evidence="3" key="1">
    <citation type="submission" date="2024-04" db="EMBL/GenBank/DDBJ databases">
        <authorList>
            <person name="Shaw F."/>
            <person name="Minotto A."/>
        </authorList>
    </citation>
    <scope>NUCLEOTIDE SEQUENCE [LARGE SCALE GENOMIC DNA]</scope>
</reference>
<evidence type="ECO:0000313" key="3">
    <source>
        <dbReference type="Proteomes" id="UP001497453"/>
    </source>
</evidence>
<feature type="chain" id="PRO_5045675392" evidence="1">
    <location>
        <begin position="23"/>
        <end position="196"/>
    </location>
</feature>
<evidence type="ECO:0000313" key="2">
    <source>
        <dbReference type="EMBL" id="CAL1695646.1"/>
    </source>
</evidence>
<dbReference type="Proteomes" id="UP001497453">
    <property type="component" value="Chromosome 1"/>
</dbReference>
<gene>
    <name evidence="2" type="ORF">GFSPODELE1_LOCUS838</name>
</gene>
<name>A0ABP1CJ04_9APHY</name>
<feature type="signal peptide" evidence="1">
    <location>
        <begin position="1"/>
        <end position="22"/>
    </location>
</feature>
<sequence length="196" mass="22104">MLFTRNFVFSVLAFIFVGSVAAVPMPMPLRRSMERREPAPLEVIPAYLKRADVNTTPAEIPTKAPAGQIEPYKRDEVKRQDVNNLPAEIATKAPTGQIEPYNRRELEEFEKRKLNAKRADLNTTPAEIPTKAPAGQIEPYKRSEVKRQDVNKLPAEIATKAPTGQIEPYNKREYKRGDIIPSELPTRSIDGVIELI</sequence>
<proteinExistence type="predicted"/>
<evidence type="ECO:0000256" key="1">
    <source>
        <dbReference type="SAM" id="SignalP"/>
    </source>
</evidence>